<accession>A0ABT7Y8T4</accession>
<feature type="domain" description="RNA polymerase sigma-70 region 2" evidence="5">
    <location>
        <begin position="28"/>
        <end position="94"/>
    </location>
</feature>
<organism evidence="7 8">
    <name type="scientific">Algoriphagus sediminis</name>
    <dbReference type="NCBI Taxonomy" id="3057113"/>
    <lineage>
        <taxon>Bacteria</taxon>
        <taxon>Pseudomonadati</taxon>
        <taxon>Bacteroidota</taxon>
        <taxon>Cytophagia</taxon>
        <taxon>Cytophagales</taxon>
        <taxon>Cyclobacteriaceae</taxon>
        <taxon>Algoriphagus</taxon>
    </lineage>
</organism>
<dbReference type="InterPro" id="IPR036388">
    <property type="entry name" value="WH-like_DNA-bd_sf"/>
</dbReference>
<keyword evidence="4" id="KW-0804">Transcription</keyword>
<keyword evidence="8" id="KW-1185">Reference proteome</keyword>
<dbReference type="PANTHER" id="PTHR43133">
    <property type="entry name" value="RNA POLYMERASE ECF-TYPE SIGMA FACTO"/>
    <property type="match status" value="1"/>
</dbReference>
<evidence type="ECO:0000259" key="5">
    <source>
        <dbReference type="Pfam" id="PF04542"/>
    </source>
</evidence>
<dbReference type="InterPro" id="IPR007627">
    <property type="entry name" value="RNA_pol_sigma70_r2"/>
</dbReference>
<comment type="caution">
    <text evidence="7">The sequence shown here is derived from an EMBL/GenBank/DDBJ whole genome shotgun (WGS) entry which is preliminary data.</text>
</comment>
<evidence type="ECO:0000313" key="8">
    <source>
        <dbReference type="Proteomes" id="UP001171916"/>
    </source>
</evidence>
<dbReference type="Pfam" id="PF04542">
    <property type="entry name" value="Sigma70_r2"/>
    <property type="match status" value="1"/>
</dbReference>
<dbReference type="InterPro" id="IPR013325">
    <property type="entry name" value="RNA_pol_sigma_r2"/>
</dbReference>
<dbReference type="InterPro" id="IPR013249">
    <property type="entry name" value="RNA_pol_sigma70_r4_t2"/>
</dbReference>
<dbReference type="SUPFAM" id="SSF88659">
    <property type="entry name" value="Sigma3 and sigma4 domains of RNA polymerase sigma factors"/>
    <property type="match status" value="1"/>
</dbReference>
<sequence length="190" mass="22011">MFNNTDFSEEAGLIQGCLKGDRLAQRHLYESYSGKFLAICLRYLKDREHAEDVMIEGFMKIFDKLPQYQAKGSFEGWMKRIMVTQALMKLRSSKHLMMEVNVEQDSSFPDNHHYETNHLEAEELMTLVQSLPVGYRTVFNLYAIEGYSHKEIGELLGITESTSKSQLNRARNVLKNQIIAQQIKERKING</sequence>
<evidence type="ECO:0000256" key="3">
    <source>
        <dbReference type="ARBA" id="ARBA00023082"/>
    </source>
</evidence>
<evidence type="ECO:0000259" key="6">
    <source>
        <dbReference type="Pfam" id="PF08281"/>
    </source>
</evidence>
<dbReference type="RefSeq" id="WP_289998456.1">
    <property type="nucleotide sequence ID" value="NZ_JAUEPH010000001.1"/>
</dbReference>
<dbReference type="Pfam" id="PF08281">
    <property type="entry name" value="Sigma70_r4_2"/>
    <property type="match status" value="1"/>
</dbReference>
<dbReference type="InterPro" id="IPR014284">
    <property type="entry name" value="RNA_pol_sigma-70_dom"/>
</dbReference>
<evidence type="ECO:0000256" key="4">
    <source>
        <dbReference type="ARBA" id="ARBA00023163"/>
    </source>
</evidence>
<reference evidence="7" key="1">
    <citation type="submission" date="2023-06" db="EMBL/GenBank/DDBJ databases">
        <title>Robiginitalea aurantiacus sp. nov. and Algoriphagus sediminis sp. nov., isolated from coastal sediment.</title>
        <authorList>
            <person name="Zhou Z.Y."/>
            <person name="An J."/>
            <person name="Jia Y.W."/>
            <person name="Du Z.J."/>
        </authorList>
    </citation>
    <scope>NUCLEOTIDE SEQUENCE</scope>
    <source>
        <strain evidence="7">C2-7</strain>
    </source>
</reference>
<dbReference type="InterPro" id="IPR039425">
    <property type="entry name" value="RNA_pol_sigma-70-like"/>
</dbReference>
<feature type="domain" description="RNA polymerase sigma factor 70 region 4 type 2" evidence="6">
    <location>
        <begin position="122"/>
        <end position="171"/>
    </location>
</feature>
<dbReference type="Proteomes" id="UP001171916">
    <property type="component" value="Unassembled WGS sequence"/>
</dbReference>
<evidence type="ECO:0000313" key="7">
    <source>
        <dbReference type="EMBL" id="MDN3202900.1"/>
    </source>
</evidence>
<dbReference type="SUPFAM" id="SSF88946">
    <property type="entry name" value="Sigma2 domain of RNA polymerase sigma factors"/>
    <property type="match status" value="1"/>
</dbReference>
<evidence type="ECO:0000256" key="2">
    <source>
        <dbReference type="ARBA" id="ARBA00023015"/>
    </source>
</evidence>
<keyword evidence="2" id="KW-0805">Transcription regulation</keyword>
<dbReference type="EMBL" id="JAUEPH010000001">
    <property type="protein sequence ID" value="MDN3202900.1"/>
    <property type="molecule type" value="Genomic_DNA"/>
</dbReference>
<dbReference type="CDD" id="cd06171">
    <property type="entry name" value="Sigma70_r4"/>
    <property type="match status" value="1"/>
</dbReference>
<dbReference type="PANTHER" id="PTHR43133:SF46">
    <property type="entry name" value="RNA POLYMERASE SIGMA-70 FACTOR ECF SUBFAMILY"/>
    <property type="match status" value="1"/>
</dbReference>
<dbReference type="Gene3D" id="1.10.1740.10">
    <property type="match status" value="1"/>
</dbReference>
<gene>
    <name evidence="7" type="ORF">QVH07_02010</name>
</gene>
<name>A0ABT7Y8T4_9BACT</name>
<keyword evidence="3" id="KW-0731">Sigma factor</keyword>
<protein>
    <submittedName>
        <fullName evidence="7">Sigma-70 family RNA polymerase sigma factor</fullName>
    </submittedName>
</protein>
<comment type="similarity">
    <text evidence="1">Belongs to the sigma-70 factor family. ECF subfamily.</text>
</comment>
<dbReference type="NCBIfam" id="TIGR02937">
    <property type="entry name" value="sigma70-ECF"/>
    <property type="match status" value="1"/>
</dbReference>
<evidence type="ECO:0000256" key="1">
    <source>
        <dbReference type="ARBA" id="ARBA00010641"/>
    </source>
</evidence>
<dbReference type="InterPro" id="IPR013324">
    <property type="entry name" value="RNA_pol_sigma_r3/r4-like"/>
</dbReference>
<dbReference type="Gene3D" id="1.10.10.10">
    <property type="entry name" value="Winged helix-like DNA-binding domain superfamily/Winged helix DNA-binding domain"/>
    <property type="match status" value="1"/>
</dbReference>
<proteinExistence type="inferred from homology"/>